<feature type="compositionally biased region" description="Basic and acidic residues" evidence="1">
    <location>
        <begin position="137"/>
        <end position="150"/>
    </location>
</feature>
<evidence type="ECO:0000313" key="3">
    <source>
        <dbReference type="EnsemblFungi" id="MAPG_09152T0"/>
    </source>
</evidence>
<feature type="compositionally biased region" description="Basic and acidic residues" evidence="1">
    <location>
        <begin position="60"/>
        <end position="73"/>
    </location>
</feature>
<reference evidence="2" key="1">
    <citation type="submission" date="2010-05" db="EMBL/GenBank/DDBJ databases">
        <title>The Genome Sequence of Magnaporthe poae strain ATCC 64411.</title>
        <authorList>
            <consortium name="The Broad Institute Genome Sequencing Platform"/>
            <consortium name="Broad Institute Genome Sequencing Center for Infectious Disease"/>
            <person name="Ma L.-J."/>
            <person name="Dead R."/>
            <person name="Young S."/>
            <person name="Zeng Q."/>
            <person name="Koehrsen M."/>
            <person name="Alvarado L."/>
            <person name="Berlin A."/>
            <person name="Chapman S.B."/>
            <person name="Chen Z."/>
            <person name="Freedman E."/>
            <person name="Gellesch M."/>
            <person name="Goldberg J."/>
            <person name="Griggs A."/>
            <person name="Gujja S."/>
            <person name="Heilman E.R."/>
            <person name="Heiman D."/>
            <person name="Hepburn T."/>
            <person name="Howarth C."/>
            <person name="Jen D."/>
            <person name="Larson L."/>
            <person name="Mehta T."/>
            <person name="Neiman D."/>
            <person name="Pearson M."/>
            <person name="Roberts A."/>
            <person name="Saif S."/>
            <person name="Shea T."/>
            <person name="Shenoy N."/>
            <person name="Sisk P."/>
            <person name="Stolte C."/>
            <person name="Sykes S."/>
            <person name="Walk T."/>
            <person name="White J."/>
            <person name="Yandava C."/>
            <person name="Haas B."/>
            <person name="Nusbaum C."/>
            <person name="Birren B."/>
        </authorList>
    </citation>
    <scope>NUCLEOTIDE SEQUENCE</scope>
    <source>
        <strain evidence="2">ATCC 64411</strain>
    </source>
</reference>
<evidence type="ECO:0000313" key="2">
    <source>
        <dbReference type="EMBL" id="KLU90188.1"/>
    </source>
</evidence>
<feature type="compositionally biased region" description="Polar residues" evidence="1">
    <location>
        <begin position="191"/>
        <end position="200"/>
    </location>
</feature>
<reference evidence="3" key="4">
    <citation type="journal article" date="2015" name="G3 (Bethesda)">
        <title>Genome sequences of three phytopathogenic species of the Magnaporthaceae family of fungi.</title>
        <authorList>
            <person name="Okagaki L.H."/>
            <person name="Nunes C.C."/>
            <person name="Sailsbery J."/>
            <person name="Clay B."/>
            <person name="Brown D."/>
            <person name="John T."/>
            <person name="Oh Y."/>
            <person name="Young N."/>
            <person name="Fitzgerald M."/>
            <person name="Haas B.J."/>
            <person name="Zeng Q."/>
            <person name="Young S."/>
            <person name="Adiconis X."/>
            <person name="Fan L."/>
            <person name="Levin J.Z."/>
            <person name="Mitchell T.K."/>
            <person name="Okubara P.A."/>
            <person name="Farman M.L."/>
            <person name="Kohn L.M."/>
            <person name="Birren B."/>
            <person name="Ma L.-J."/>
            <person name="Dean R.A."/>
        </authorList>
    </citation>
    <scope>NUCLEOTIDE SEQUENCE</scope>
    <source>
        <strain evidence="3">ATCC 64411 / 73-15</strain>
    </source>
</reference>
<proteinExistence type="predicted"/>
<reference evidence="3" key="5">
    <citation type="submission" date="2015-06" db="UniProtKB">
        <authorList>
            <consortium name="EnsemblFungi"/>
        </authorList>
    </citation>
    <scope>IDENTIFICATION</scope>
    <source>
        <strain evidence="3">ATCC 64411</strain>
    </source>
</reference>
<reference evidence="2" key="3">
    <citation type="submission" date="2011-03" db="EMBL/GenBank/DDBJ databases">
        <title>Annotation of Magnaporthe poae ATCC 64411.</title>
        <authorList>
            <person name="Ma L.-J."/>
            <person name="Dead R."/>
            <person name="Young S.K."/>
            <person name="Zeng Q."/>
            <person name="Gargeya S."/>
            <person name="Fitzgerald M."/>
            <person name="Haas B."/>
            <person name="Abouelleil A."/>
            <person name="Alvarado L."/>
            <person name="Arachchi H.M."/>
            <person name="Berlin A."/>
            <person name="Brown A."/>
            <person name="Chapman S.B."/>
            <person name="Chen Z."/>
            <person name="Dunbar C."/>
            <person name="Freedman E."/>
            <person name="Gearin G."/>
            <person name="Gellesch M."/>
            <person name="Goldberg J."/>
            <person name="Griggs A."/>
            <person name="Gujja S."/>
            <person name="Heiman D."/>
            <person name="Howarth C."/>
            <person name="Larson L."/>
            <person name="Lui A."/>
            <person name="MacDonald P.J.P."/>
            <person name="Mehta T."/>
            <person name="Montmayeur A."/>
            <person name="Murphy C."/>
            <person name="Neiman D."/>
            <person name="Pearson M."/>
            <person name="Priest M."/>
            <person name="Roberts A."/>
            <person name="Saif S."/>
            <person name="Shea T."/>
            <person name="Shenoy N."/>
            <person name="Sisk P."/>
            <person name="Stolte C."/>
            <person name="Sykes S."/>
            <person name="Yandava C."/>
            <person name="Wortman J."/>
            <person name="Nusbaum C."/>
            <person name="Birren B."/>
        </authorList>
    </citation>
    <scope>NUCLEOTIDE SEQUENCE</scope>
    <source>
        <strain evidence="2">ATCC 64411</strain>
    </source>
</reference>
<feature type="compositionally biased region" description="Basic residues" evidence="1">
    <location>
        <begin position="29"/>
        <end position="39"/>
    </location>
</feature>
<gene>
    <name evidence="2" type="ORF">MAPG_09152</name>
</gene>
<dbReference type="EMBL" id="GL876974">
    <property type="protein sequence ID" value="KLU90188.1"/>
    <property type="molecule type" value="Genomic_DNA"/>
</dbReference>
<feature type="region of interest" description="Disordered" evidence="1">
    <location>
        <begin position="121"/>
        <end position="150"/>
    </location>
</feature>
<dbReference type="EMBL" id="ADBL01002244">
    <property type="status" value="NOT_ANNOTATED_CDS"/>
    <property type="molecule type" value="Genomic_DNA"/>
</dbReference>
<dbReference type="AlphaFoldDB" id="A0A0C4E973"/>
<dbReference type="VEuPathDB" id="FungiDB:MAPG_09152"/>
<evidence type="ECO:0000256" key="1">
    <source>
        <dbReference type="SAM" id="MobiDB-lite"/>
    </source>
</evidence>
<protein>
    <submittedName>
        <fullName evidence="2 3">Uncharacterized protein</fullName>
    </submittedName>
</protein>
<reference evidence="4" key="2">
    <citation type="submission" date="2010-05" db="EMBL/GenBank/DDBJ databases">
        <title>The genome sequence of Magnaporthe poae strain ATCC 64411.</title>
        <authorList>
            <person name="Ma L.-J."/>
            <person name="Dead R."/>
            <person name="Young S."/>
            <person name="Zeng Q."/>
            <person name="Koehrsen M."/>
            <person name="Alvarado L."/>
            <person name="Berlin A."/>
            <person name="Chapman S.B."/>
            <person name="Chen Z."/>
            <person name="Freedman E."/>
            <person name="Gellesch M."/>
            <person name="Goldberg J."/>
            <person name="Griggs A."/>
            <person name="Gujja S."/>
            <person name="Heilman E.R."/>
            <person name="Heiman D."/>
            <person name="Hepburn T."/>
            <person name="Howarth C."/>
            <person name="Jen D."/>
            <person name="Larson L."/>
            <person name="Mehta T."/>
            <person name="Neiman D."/>
            <person name="Pearson M."/>
            <person name="Roberts A."/>
            <person name="Saif S."/>
            <person name="Shea T."/>
            <person name="Shenoy N."/>
            <person name="Sisk P."/>
            <person name="Stolte C."/>
            <person name="Sykes S."/>
            <person name="Walk T."/>
            <person name="White J."/>
            <person name="Yandava C."/>
            <person name="Haas B."/>
            <person name="Nusbaum C."/>
            <person name="Birren B."/>
        </authorList>
    </citation>
    <scope>NUCLEOTIDE SEQUENCE [LARGE SCALE GENOMIC DNA]</scope>
    <source>
        <strain evidence="4">ATCC 64411 / 73-15</strain>
    </source>
</reference>
<dbReference type="EnsemblFungi" id="MAPG_09152T0">
    <property type="protein sequence ID" value="MAPG_09152T0"/>
    <property type="gene ID" value="MAPG_09152"/>
</dbReference>
<accession>A0A0C4E973</accession>
<feature type="region of interest" description="Disordered" evidence="1">
    <location>
        <begin position="29"/>
        <end position="105"/>
    </location>
</feature>
<dbReference type="Proteomes" id="UP000011715">
    <property type="component" value="Unassembled WGS sequence"/>
</dbReference>
<feature type="region of interest" description="Disordered" evidence="1">
    <location>
        <begin position="1"/>
        <end position="20"/>
    </location>
</feature>
<feature type="region of interest" description="Disordered" evidence="1">
    <location>
        <begin position="171"/>
        <end position="209"/>
    </location>
</feature>
<name>A0A0C4E973_MAGP6</name>
<evidence type="ECO:0000313" key="4">
    <source>
        <dbReference type="Proteomes" id="UP000011715"/>
    </source>
</evidence>
<sequence length="251" mass="27259">MLSQMASRAGRLGQNNKGAVSCSSLVASRARRVTMRRRSTGPLVKPSNVDPGSPGSALHPDLHRGESGNHADDTPNFESGEDRPAISGEAVKRGSGDPVRHRFPTSAMENQKIADNIPNFETTADNIPYQPTLSGEAVKRGSREPARRPTPDLLWRDRKVVENIPLFWEHTGATTPSLPHSSARKRIKAQDQLSSASRQTALADPPRPASVTHAGFLLASGISERQARTSPTQAFSSKHTPFDATSVRYYH</sequence>
<keyword evidence="4" id="KW-1185">Reference proteome</keyword>
<feature type="compositionally biased region" description="Basic and acidic residues" evidence="1">
    <location>
        <begin position="80"/>
        <end position="100"/>
    </location>
</feature>
<feature type="compositionally biased region" description="Polar residues" evidence="1">
    <location>
        <begin position="121"/>
        <end position="133"/>
    </location>
</feature>
<organism evidence="3 4">
    <name type="scientific">Magnaporthiopsis poae (strain ATCC 64411 / 73-15)</name>
    <name type="common">Kentucky bluegrass fungus</name>
    <name type="synonym">Magnaporthe poae</name>
    <dbReference type="NCBI Taxonomy" id="644358"/>
    <lineage>
        <taxon>Eukaryota</taxon>
        <taxon>Fungi</taxon>
        <taxon>Dikarya</taxon>
        <taxon>Ascomycota</taxon>
        <taxon>Pezizomycotina</taxon>
        <taxon>Sordariomycetes</taxon>
        <taxon>Sordariomycetidae</taxon>
        <taxon>Magnaporthales</taxon>
        <taxon>Magnaporthaceae</taxon>
        <taxon>Magnaporthiopsis</taxon>
    </lineage>
</organism>